<evidence type="ECO:0000256" key="8">
    <source>
        <dbReference type="ARBA" id="ARBA00022989"/>
    </source>
</evidence>
<evidence type="ECO:0000259" key="13">
    <source>
        <dbReference type="PROSITE" id="PS50885"/>
    </source>
</evidence>
<protein>
    <recommendedName>
        <fullName evidence="3">histidine kinase</fullName>
        <ecNumber evidence="3">2.7.13.3</ecNumber>
    </recommendedName>
</protein>
<dbReference type="AlphaFoldDB" id="A0A656HCP7"/>
<evidence type="ECO:0000313" key="15">
    <source>
        <dbReference type="Proteomes" id="UP000005317"/>
    </source>
</evidence>
<sequence>MDGGERQLNRSLQQNLNRWILSAVLAFSLLAGVVSGWTAFDEARELQDSLLQQVGALVASRTRSISLPGDVDPEDTLVVQRLGDRDTQSLPIPADLPDGLHTLDLAGTGWRVFVYTAPTSAAGQGGRFAVSQQTEVRDEVAWGSSLRTLLPVLLLAPVLMAVVSFAVNRSFLPVRALANAVDKRDENRLDALPDQRVPLELLPFTHSLNRLLERLRQAITQQQRFVADAAHELRTPVTAISLLVENLAKADTLEASRKRLLPVQEGMERLRTLVAHLLNLARLQGENQPEATQINFRQTVQETIAELIPLAEAKSIDLGMLRNENLLVQDRAGNLSVLVRNAVENAIRYTPAGGQVDISLFADDGQAVLQVADTGCGIPQEELPQVFEPFYRVGVSAEPGNGLGLAISQEIAKRLGGSIRLANRKGGGLLFEYCQSLQQ</sequence>
<dbReference type="Pfam" id="PF02518">
    <property type="entry name" value="HATPase_c"/>
    <property type="match status" value="1"/>
</dbReference>
<evidence type="ECO:0000256" key="11">
    <source>
        <dbReference type="SAM" id="Phobius"/>
    </source>
</evidence>
<evidence type="ECO:0000256" key="6">
    <source>
        <dbReference type="ARBA" id="ARBA00022692"/>
    </source>
</evidence>
<dbReference type="Gene3D" id="1.10.287.130">
    <property type="match status" value="1"/>
</dbReference>
<dbReference type="Pfam" id="PF00512">
    <property type="entry name" value="HisKA"/>
    <property type="match status" value="1"/>
</dbReference>
<keyword evidence="10 11" id="KW-0472">Membrane</keyword>
<dbReference type="Gene3D" id="3.30.565.10">
    <property type="entry name" value="Histidine kinase-like ATPase, C-terminal domain"/>
    <property type="match status" value="1"/>
</dbReference>
<dbReference type="SMART" id="SM00387">
    <property type="entry name" value="HATPase_c"/>
    <property type="match status" value="1"/>
</dbReference>
<evidence type="ECO:0000256" key="4">
    <source>
        <dbReference type="ARBA" id="ARBA00022553"/>
    </source>
</evidence>
<evidence type="ECO:0000256" key="3">
    <source>
        <dbReference type="ARBA" id="ARBA00012438"/>
    </source>
</evidence>
<keyword evidence="6 11" id="KW-0812">Transmembrane</keyword>
<evidence type="ECO:0000256" key="2">
    <source>
        <dbReference type="ARBA" id="ARBA00004141"/>
    </source>
</evidence>
<dbReference type="CDD" id="cd00082">
    <property type="entry name" value="HisKA"/>
    <property type="match status" value="1"/>
</dbReference>
<keyword evidence="8 11" id="KW-1133">Transmembrane helix</keyword>
<dbReference type="EMBL" id="JH651384">
    <property type="protein sequence ID" value="EIJ32929.1"/>
    <property type="molecule type" value="Genomic_DNA"/>
</dbReference>
<keyword evidence="9" id="KW-0902">Two-component regulatory system</keyword>
<comment type="subcellular location">
    <subcellularLocation>
        <location evidence="2">Membrane</location>
        <topology evidence="2">Multi-pass membrane protein</topology>
    </subcellularLocation>
</comment>
<evidence type="ECO:0000256" key="10">
    <source>
        <dbReference type="ARBA" id="ARBA00023136"/>
    </source>
</evidence>
<evidence type="ECO:0000256" key="9">
    <source>
        <dbReference type="ARBA" id="ARBA00023012"/>
    </source>
</evidence>
<dbReference type="PROSITE" id="PS50109">
    <property type="entry name" value="HIS_KIN"/>
    <property type="match status" value="1"/>
</dbReference>
<name>A0A656HCP7_THINJ</name>
<dbReference type="SUPFAM" id="SSF47384">
    <property type="entry name" value="Homodimeric domain of signal transducing histidine kinase"/>
    <property type="match status" value="1"/>
</dbReference>
<evidence type="ECO:0000256" key="7">
    <source>
        <dbReference type="ARBA" id="ARBA00022777"/>
    </source>
</evidence>
<feature type="domain" description="HAMP" evidence="13">
    <location>
        <begin position="168"/>
        <end position="220"/>
    </location>
</feature>
<dbReference type="InterPro" id="IPR003660">
    <property type="entry name" value="HAMP_dom"/>
</dbReference>
<dbReference type="GO" id="GO:0005886">
    <property type="term" value="C:plasma membrane"/>
    <property type="evidence" value="ECO:0007669"/>
    <property type="project" value="TreeGrafter"/>
</dbReference>
<gene>
    <name evidence="14" type="ORF">Thini_0270</name>
</gene>
<dbReference type="PRINTS" id="PR00344">
    <property type="entry name" value="BCTRLSENSOR"/>
</dbReference>
<dbReference type="GO" id="GO:0000155">
    <property type="term" value="F:phosphorelay sensor kinase activity"/>
    <property type="evidence" value="ECO:0007669"/>
    <property type="project" value="InterPro"/>
</dbReference>
<evidence type="ECO:0000259" key="12">
    <source>
        <dbReference type="PROSITE" id="PS50109"/>
    </source>
</evidence>
<evidence type="ECO:0000256" key="5">
    <source>
        <dbReference type="ARBA" id="ARBA00022679"/>
    </source>
</evidence>
<dbReference type="InterPro" id="IPR005467">
    <property type="entry name" value="His_kinase_dom"/>
</dbReference>
<dbReference type="InterPro" id="IPR050428">
    <property type="entry name" value="TCS_sensor_his_kinase"/>
</dbReference>
<organism evidence="14 15">
    <name type="scientific">Thiothrix nivea (strain ATCC 35100 / DSM 5205 / JP2)</name>
    <dbReference type="NCBI Taxonomy" id="870187"/>
    <lineage>
        <taxon>Bacteria</taxon>
        <taxon>Pseudomonadati</taxon>
        <taxon>Pseudomonadota</taxon>
        <taxon>Gammaproteobacteria</taxon>
        <taxon>Thiotrichales</taxon>
        <taxon>Thiotrichaceae</taxon>
        <taxon>Thiothrix</taxon>
    </lineage>
</organism>
<reference evidence="15" key="1">
    <citation type="journal article" date="2011" name="Stand. Genomic Sci.">
        <title>Genome sequence of the filamentous, gliding Thiothrix nivea neotype strain (JP2(T)).</title>
        <authorList>
            <person name="Lapidus A."/>
            <person name="Nolan M."/>
            <person name="Lucas S."/>
            <person name="Glavina Del Rio T."/>
            <person name="Tice H."/>
            <person name="Cheng J.F."/>
            <person name="Tapia R."/>
            <person name="Han C."/>
            <person name="Goodwin L."/>
            <person name="Pitluck S."/>
            <person name="Liolios K."/>
            <person name="Pagani I."/>
            <person name="Ivanova N."/>
            <person name="Huntemann M."/>
            <person name="Mavromatis K."/>
            <person name="Mikhailova N."/>
            <person name="Pati A."/>
            <person name="Chen A."/>
            <person name="Palaniappan K."/>
            <person name="Land M."/>
            <person name="Brambilla E.M."/>
            <person name="Rohde M."/>
            <person name="Abt B."/>
            <person name="Verbarg S."/>
            <person name="Goker M."/>
            <person name="Bristow J."/>
            <person name="Eisen J.A."/>
            <person name="Markowitz V."/>
            <person name="Hugenholtz P."/>
            <person name="Kyrpides N.C."/>
            <person name="Klenk H.P."/>
            <person name="Woyke T."/>
        </authorList>
    </citation>
    <scope>NUCLEOTIDE SEQUENCE [LARGE SCALE GENOMIC DNA]</scope>
    <source>
        <strain evidence="15">ATCC 35100 / DSM 5205 / JP2</strain>
    </source>
</reference>
<proteinExistence type="predicted"/>
<dbReference type="InterPro" id="IPR003594">
    <property type="entry name" value="HATPase_dom"/>
</dbReference>
<comment type="catalytic activity">
    <reaction evidence="1">
        <text>ATP + protein L-histidine = ADP + protein N-phospho-L-histidine.</text>
        <dbReference type="EC" id="2.7.13.3"/>
    </reaction>
</comment>
<accession>A0A656HCP7</accession>
<dbReference type="InterPro" id="IPR036097">
    <property type="entry name" value="HisK_dim/P_sf"/>
</dbReference>
<keyword evidence="7 14" id="KW-0418">Kinase</keyword>
<evidence type="ECO:0000256" key="1">
    <source>
        <dbReference type="ARBA" id="ARBA00000085"/>
    </source>
</evidence>
<keyword evidence="4" id="KW-0597">Phosphoprotein</keyword>
<dbReference type="PROSITE" id="PS50885">
    <property type="entry name" value="HAMP"/>
    <property type="match status" value="1"/>
</dbReference>
<dbReference type="EC" id="2.7.13.3" evidence="3"/>
<dbReference type="Proteomes" id="UP000005317">
    <property type="component" value="Unassembled WGS sequence"/>
</dbReference>
<dbReference type="InterPro" id="IPR004358">
    <property type="entry name" value="Sig_transdc_His_kin-like_C"/>
</dbReference>
<dbReference type="SMART" id="SM00388">
    <property type="entry name" value="HisKA"/>
    <property type="match status" value="1"/>
</dbReference>
<dbReference type="PANTHER" id="PTHR45436:SF15">
    <property type="entry name" value="SENSOR HISTIDINE KINASE CUSS"/>
    <property type="match status" value="1"/>
</dbReference>
<feature type="transmembrane region" description="Helical" evidence="11">
    <location>
        <begin position="20"/>
        <end position="40"/>
    </location>
</feature>
<dbReference type="CDD" id="cd00075">
    <property type="entry name" value="HATPase"/>
    <property type="match status" value="1"/>
</dbReference>
<feature type="domain" description="Histidine kinase" evidence="12">
    <location>
        <begin position="228"/>
        <end position="439"/>
    </location>
</feature>
<keyword evidence="5" id="KW-0808">Transferase</keyword>
<dbReference type="RefSeq" id="WP_002706892.1">
    <property type="nucleotide sequence ID" value="NZ_JH651384.1"/>
</dbReference>
<dbReference type="PANTHER" id="PTHR45436">
    <property type="entry name" value="SENSOR HISTIDINE KINASE YKOH"/>
    <property type="match status" value="1"/>
</dbReference>
<dbReference type="InterPro" id="IPR036890">
    <property type="entry name" value="HATPase_C_sf"/>
</dbReference>
<keyword evidence="15" id="KW-1185">Reference proteome</keyword>
<dbReference type="SUPFAM" id="SSF55874">
    <property type="entry name" value="ATPase domain of HSP90 chaperone/DNA topoisomerase II/histidine kinase"/>
    <property type="match status" value="1"/>
</dbReference>
<dbReference type="InterPro" id="IPR003661">
    <property type="entry name" value="HisK_dim/P_dom"/>
</dbReference>
<evidence type="ECO:0000313" key="14">
    <source>
        <dbReference type="EMBL" id="EIJ32929.1"/>
    </source>
</evidence>